<dbReference type="EMBL" id="LR130759">
    <property type="protein sequence ID" value="VDM87980.1"/>
    <property type="molecule type" value="Genomic_DNA"/>
</dbReference>
<sequence>MIRFVRRIEVPIVMIVLVVARTGNPKCTRPHAVARRAAQGDGQAIGRRGTVETSYLAKSA</sequence>
<name>A0A447GBW4_9MYCO</name>
<evidence type="ECO:0000313" key="1">
    <source>
        <dbReference type="EMBL" id="VDM87980.1"/>
    </source>
</evidence>
<protein>
    <submittedName>
        <fullName evidence="1">Uncharacterized protein</fullName>
    </submittedName>
</protein>
<proteinExistence type="predicted"/>
<organism evidence="1 2">
    <name type="scientific">Mycobacterium basiliense</name>
    <dbReference type="NCBI Taxonomy" id="2094119"/>
    <lineage>
        <taxon>Bacteria</taxon>
        <taxon>Bacillati</taxon>
        <taxon>Actinomycetota</taxon>
        <taxon>Actinomycetes</taxon>
        <taxon>Mycobacteriales</taxon>
        <taxon>Mycobacteriaceae</taxon>
        <taxon>Mycobacterium</taxon>
    </lineage>
</organism>
<dbReference type="AlphaFoldDB" id="A0A447GBW4"/>
<keyword evidence="2" id="KW-1185">Reference proteome</keyword>
<evidence type="ECO:0000313" key="2">
    <source>
        <dbReference type="Proteomes" id="UP000269998"/>
    </source>
</evidence>
<accession>A0A447GBW4</accession>
<dbReference type="KEGG" id="mbai:MB901379_01534"/>
<gene>
    <name evidence="1" type="ORF">MB901379_01534</name>
</gene>
<reference evidence="2" key="1">
    <citation type="submission" date="2018-02" db="EMBL/GenBank/DDBJ databases">
        <authorList>
            <person name="Seth-Smith MB H."/>
            <person name="Seth-Smith H."/>
        </authorList>
    </citation>
    <scope>NUCLEOTIDE SEQUENCE [LARGE SCALE GENOMIC DNA]</scope>
</reference>
<dbReference type="Proteomes" id="UP000269998">
    <property type="component" value="Chromosome"/>
</dbReference>